<keyword evidence="6" id="KW-0804">Transcription</keyword>
<protein>
    <submittedName>
        <fullName evidence="9">Paired box protein Pax-5</fullName>
    </submittedName>
</protein>
<evidence type="ECO:0000256" key="2">
    <source>
        <dbReference type="ARBA" id="ARBA00022473"/>
    </source>
</evidence>
<dbReference type="PANTHER" id="PTHR45636:SF20">
    <property type="entry name" value="PAIRED BOX PROTEIN PAX-5"/>
    <property type="match status" value="1"/>
</dbReference>
<feature type="domain" description="Paired" evidence="8">
    <location>
        <begin position="1"/>
        <end position="101"/>
    </location>
</feature>
<dbReference type="InterPro" id="IPR043565">
    <property type="entry name" value="PAX_fam"/>
</dbReference>
<evidence type="ECO:0000256" key="5">
    <source>
        <dbReference type="ARBA" id="ARBA00023125"/>
    </source>
</evidence>
<evidence type="ECO:0000256" key="6">
    <source>
        <dbReference type="ARBA" id="ARBA00023163"/>
    </source>
</evidence>
<comment type="subcellular location">
    <subcellularLocation>
        <location evidence="1">Nucleus</location>
    </subcellularLocation>
</comment>
<evidence type="ECO:0000313" key="10">
    <source>
        <dbReference type="Proteomes" id="UP000314294"/>
    </source>
</evidence>
<dbReference type="Gene3D" id="1.10.10.10">
    <property type="entry name" value="Winged helix-like DNA-binding domain superfamily/Winged helix DNA-binding domain"/>
    <property type="match status" value="1"/>
</dbReference>
<dbReference type="FunFam" id="1.10.10.10:FF:000003">
    <property type="entry name" value="Paired box protein Pax-6"/>
    <property type="match status" value="1"/>
</dbReference>
<dbReference type="PANTHER" id="PTHR45636">
    <property type="entry name" value="PAIRED BOX PROTEIN PAX-6-RELATED-RELATED"/>
    <property type="match status" value="1"/>
</dbReference>
<keyword evidence="3" id="KW-0563">Paired box</keyword>
<dbReference type="AlphaFoldDB" id="A0A4Z2HWY9"/>
<organism evidence="9 10">
    <name type="scientific">Liparis tanakae</name>
    <name type="common">Tanaka's snailfish</name>
    <dbReference type="NCBI Taxonomy" id="230148"/>
    <lineage>
        <taxon>Eukaryota</taxon>
        <taxon>Metazoa</taxon>
        <taxon>Chordata</taxon>
        <taxon>Craniata</taxon>
        <taxon>Vertebrata</taxon>
        <taxon>Euteleostomi</taxon>
        <taxon>Actinopterygii</taxon>
        <taxon>Neopterygii</taxon>
        <taxon>Teleostei</taxon>
        <taxon>Neoteleostei</taxon>
        <taxon>Acanthomorphata</taxon>
        <taxon>Eupercaria</taxon>
        <taxon>Perciformes</taxon>
        <taxon>Cottioidei</taxon>
        <taxon>Cottales</taxon>
        <taxon>Liparidae</taxon>
        <taxon>Liparis</taxon>
    </lineage>
</organism>
<sequence>MEIHCKHDPFAAMHSQTDAHRCAGSRSAQRYYETGSIRPGVIGGSKPKVATPKVVDKIADYKRQNPTMFAWEIRDRLLAERVCDNDSVPSVSSINRIIRTKVQQPPGQTGSVLAHNLATSVAATQVSAVTGDSAGSSYSISGILGISSATDVGKRKRDEARYGLMI</sequence>
<comment type="caution">
    <text evidence="9">The sequence shown here is derived from an EMBL/GenBank/DDBJ whole genome shotgun (WGS) entry which is preliminary data.</text>
</comment>
<dbReference type="PRINTS" id="PR00027">
    <property type="entry name" value="PAIREDBOX"/>
</dbReference>
<dbReference type="GO" id="GO:0048593">
    <property type="term" value="P:camera-type eye morphogenesis"/>
    <property type="evidence" value="ECO:0007669"/>
    <property type="project" value="UniProtKB-ARBA"/>
</dbReference>
<keyword evidence="7" id="KW-0539">Nucleus</keyword>
<name>A0A4Z2HWY9_9TELE</name>
<dbReference type="GO" id="GO:0005634">
    <property type="term" value="C:nucleus"/>
    <property type="evidence" value="ECO:0007669"/>
    <property type="project" value="UniProtKB-SubCell"/>
</dbReference>
<dbReference type="InterPro" id="IPR036388">
    <property type="entry name" value="WH-like_DNA-bd_sf"/>
</dbReference>
<evidence type="ECO:0000256" key="7">
    <source>
        <dbReference type="ARBA" id="ARBA00023242"/>
    </source>
</evidence>
<evidence type="ECO:0000259" key="8">
    <source>
        <dbReference type="PROSITE" id="PS51057"/>
    </source>
</evidence>
<keyword evidence="4" id="KW-0805">Transcription regulation</keyword>
<dbReference type="SMART" id="SM00351">
    <property type="entry name" value="PAX"/>
    <property type="match status" value="1"/>
</dbReference>
<evidence type="ECO:0000256" key="1">
    <source>
        <dbReference type="ARBA" id="ARBA00004123"/>
    </source>
</evidence>
<dbReference type="OrthoDB" id="3225452at2759"/>
<keyword evidence="2" id="KW-0217">Developmental protein</keyword>
<evidence type="ECO:0000256" key="4">
    <source>
        <dbReference type="ARBA" id="ARBA00023015"/>
    </source>
</evidence>
<dbReference type="SUPFAM" id="SSF46689">
    <property type="entry name" value="Homeodomain-like"/>
    <property type="match status" value="1"/>
</dbReference>
<dbReference type="InterPro" id="IPR001523">
    <property type="entry name" value="Paired_dom"/>
</dbReference>
<reference evidence="9 10" key="1">
    <citation type="submission" date="2019-03" db="EMBL/GenBank/DDBJ databases">
        <title>First draft genome of Liparis tanakae, snailfish: a comprehensive survey of snailfish specific genes.</title>
        <authorList>
            <person name="Kim W."/>
            <person name="Song I."/>
            <person name="Jeong J.-H."/>
            <person name="Kim D."/>
            <person name="Kim S."/>
            <person name="Ryu S."/>
            <person name="Song J.Y."/>
            <person name="Lee S.K."/>
        </authorList>
    </citation>
    <scope>NUCLEOTIDE SEQUENCE [LARGE SCALE GENOMIC DNA]</scope>
    <source>
        <tissue evidence="9">Muscle</tissue>
    </source>
</reference>
<evidence type="ECO:0000313" key="9">
    <source>
        <dbReference type="EMBL" id="TNN69422.1"/>
    </source>
</evidence>
<dbReference type="GO" id="GO:0009952">
    <property type="term" value="P:anterior/posterior pattern specification"/>
    <property type="evidence" value="ECO:0007669"/>
    <property type="project" value="UniProtKB-ARBA"/>
</dbReference>
<dbReference type="GO" id="GO:0030902">
    <property type="term" value="P:hindbrain development"/>
    <property type="evidence" value="ECO:0007669"/>
    <property type="project" value="UniProtKB-ARBA"/>
</dbReference>
<dbReference type="Proteomes" id="UP000314294">
    <property type="component" value="Unassembled WGS sequence"/>
</dbReference>
<keyword evidence="10" id="KW-1185">Reference proteome</keyword>
<evidence type="ECO:0000256" key="3">
    <source>
        <dbReference type="ARBA" id="ARBA00022724"/>
    </source>
</evidence>
<accession>A0A4Z2HWY9</accession>
<dbReference type="InterPro" id="IPR009057">
    <property type="entry name" value="Homeodomain-like_sf"/>
</dbReference>
<proteinExistence type="predicted"/>
<keyword evidence="5" id="KW-0238">DNA-binding</keyword>
<dbReference type="Pfam" id="PF00292">
    <property type="entry name" value="PAX"/>
    <property type="match status" value="1"/>
</dbReference>
<dbReference type="GO" id="GO:0000981">
    <property type="term" value="F:DNA-binding transcription factor activity, RNA polymerase II-specific"/>
    <property type="evidence" value="ECO:0007669"/>
    <property type="project" value="TreeGrafter"/>
</dbReference>
<dbReference type="EMBL" id="SRLO01000176">
    <property type="protein sequence ID" value="TNN69422.1"/>
    <property type="molecule type" value="Genomic_DNA"/>
</dbReference>
<dbReference type="GO" id="GO:0000978">
    <property type="term" value="F:RNA polymerase II cis-regulatory region sequence-specific DNA binding"/>
    <property type="evidence" value="ECO:0007669"/>
    <property type="project" value="TreeGrafter"/>
</dbReference>
<dbReference type="PROSITE" id="PS51057">
    <property type="entry name" value="PAIRED_2"/>
    <property type="match status" value="1"/>
</dbReference>
<gene>
    <name evidence="9" type="primary">pax5</name>
    <name evidence="9" type="ORF">EYF80_020423</name>
</gene>